<name>A0A1X3CKV6_9NEIS</name>
<keyword evidence="3" id="KW-1185">Reference proteome</keyword>
<evidence type="ECO:0000313" key="3">
    <source>
        <dbReference type="Proteomes" id="UP000268229"/>
    </source>
</evidence>
<reference evidence="2 3" key="1">
    <citation type="submission" date="2018-12" db="EMBL/GenBank/DDBJ databases">
        <authorList>
            <consortium name="Pathogen Informatics"/>
        </authorList>
    </citation>
    <scope>NUCLEOTIDE SEQUENCE [LARGE SCALE GENOMIC DNA]</scope>
    <source>
        <strain evidence="2 3">NCTC12227</strain>
    </source>
</reference>
<gene>
    <name evidence="2" type="primary">yeeZ</name>
    <name evidence="2" type="ORF">NCTC12227_00970</name>
</gene>
<dbReference type="EMBL" id="LR134516">
    <property type="protein sequence ID" value="VEJ21243.1"/>
    <property type="molecule type" value="Genomic_DNA"/>
</dbReference>
<proteinExistence type="predicted"/>
<dbReference type="KEGG" id="nani:NCTC12227_00970"/>
<dbReference type="SUPFAM" id="SSF51735">
    <property type="entry name" value="NAD(P)-binding Rossmann-fold domains"/>
    <property type="match status" value="1"/>
</dbReference>
<keyword evidence="1" id="KW-0520">NAD</keyword>
<dbReference type="STRING" id="326522.BWD08_03205"/>
<dbReference type="PANTHER" id="PTHR43574">
    <property type="entry name" value="EPIMERASE-RELATED"/>
    <property type="match status" value="1"/>
</dbReference>
<dbReference type="Gene3D" id="3.40.50.720">
    <property type="entry name" value="NAD(P)-binding Rossmann-like Domain"/>
    <property type="match status" value="1"/>
</dbReference>
<organism evidence="2 3">
    <name type="scientific">Neisseria animaloris</name>
    <dbReference type="NCBI Taxonomy" id="326522"/>
    <lineage>
        <taxon>Bacteria</taxon>
        <taxon>Pseudomonadati</taxon>
        <taxon>Pseudomonadota</taxon>
        <taxon>Betaproteobacteria</taxon>
        <taxon>Neisseriales</taxon>
        <taxon>Neisseriaceae</taxon>
        <taxon>Neisseria</taxon>
    </lineage>
</organism>
<dbReference type="InterPro" id="IPR036291">
    <property type="entry name" value="NAD(P)-bd_dom_sf"/>
</dbReference>
<dbReference type="Proteomes" id="UP000268229">
    <property type="component" value="Chromosome"/>
</dbReference>
<protein>
    <submittedName>
        <fullName evidence="2">Uncharacterized protein</fullName>
    </submittedName>
</protein>
<evidence type="ECO:0000313" key="2">
    <source>
        <dbReference type="EMBL" id="VEJ21243.1"/>
    </source>
</evidence>
<dbReference type="AlphaFoldDB" id="A0A1X3CKV6"/>
<evidence type="ECO:0000256" key="1">
    <source>
        <dbReference type="ARBA" id="ARBA00023027"/>
    </source>
</evidence>
<dbReference type="RefSeq" id="WP_172594892.1">
    <property type="nucleotide sequence ID" value="NZ_LR134440.1"/>
</dbReference>
<accession>A0A1X3CKV6</accession>
<sequence length="259" mass="28688">MNTPDAAILGMGYLGRPLAEKLFENGGRVSALKRSLTSDDINLPIELDAVDLNDEKVFQTAFWRKWADKEVWICLLPPSAVGRYTDLLAVWGKAAKQFGVRHIVYASSTSVYGEEARECTEHNTLQPQTASAQKVLAAERLLLESGIEHVDILRLGGLYSAERHPLNSLLKSGKKAAGMHRPVNMLHRSRAVAALYLAACTPSGLRIRNIVEKRHLPKHEFYRAEAVKLGLPELTFDETDCSSGKIVNTAYDDFSTVLD</sequence>